<dbReference type="SUPFAM" id="SSF52540">
    <property type="entry name" value="P-loop containing nucleoside triphosphate hydrolases"/>
    <property type="match status" value="1"/>
</dbReference>
<feature type="domain" description="ATP-cone" evidence="4">
    <location>
        <begin position="6"/>
        <end position="98"/>
    </location>
</feature>
<gene>
    <name evidence="5" type="primary">nrdZ</name>
    <name evidence="5" type="ORF">SCARR_05166</name>
</gene>
<accession>A0A6C2UVC7</accession>
<organism evidence="5 6">
    <name type="scientific">Pontiella sulfatireligans</name>
    <dbReference type="NCBI Taxonomy" id="2750658"/>
    <lineage>
        <taxon>Bacteria</taxon>
        <taxon>Pseudomonadati</taxon>
        <taxon>Kiritimatiellota</taxon>
        <taxon>Kiritimatiellia</taxon>
        <taxon>Kiritimatiellales</taxon>
        <taxon>Pontiellaceae</taxon>
        <taxon>Pontiella</taxon>
    </lineage>
</organism>
<dbReference type="Pfam" id="PF03477">
    <property type="entry name" value="ATP-cone"/>
    <property type="match status" value="1"/>
</dbReference>
<dbReference type="Gene3D" id="3.40.50.300">
    <property type="entry name" value="P-loop containing nucleotide triphosphate hydrolases"/>
    <property type="match status" value="1"/>
</dbReference>
<dbReference type="EMBL" id="CAAHFH010000003">
    <property type="protein sequence ID" value="VGO23067.1"/>
    <property type="molecule type" value="Genomic_DNA"/>
</dbReference>
<dbReference type="InterPro" id="IPR005144">
    <property type="entry name" value="ATP-cone_dom"/>
</dbReference>
<evidence type="ECO:0000259" key="4">
    <source>
        <dbReference type="PROSITE" id="PS51161"/>
    </source>
</evidence>
<evidence type="ECO:0000256" key="3">
    <source>
        <dbReference type="PROSITE-ProRule" id="PRU00492"/>
    </source>
</evidence>
<dbReference type="RefSeq" id="WP_136065120.1">
    <property type="nucleotide sequence ID" value="NZ_CAAHFH010000003.1"/>
</dbReference>
<evidence type="ECO:0000256" key="2">
    <source>
        <dbReference type="ARBA" id="ARBA00022840"/>
    </source>
</evidence>
<evidence type="ECO:0000313" key="6">
    <source>
        <dbReference type="Proteomes" id="UP000346198"/>
    </source>
</evidence>
<keyword evidence="6" id="KW-1185">Reference proteome</keyword>
<dbReference type="PROSITE" id="PS51161">
    <property type="entry name" value="ATP_CONE"/>
    <property type="match status" value="1"/>
</dbReference>
<evidence type="ECO:0000313" key="5">
    <source>
        <dbReference type="EMBL" id="VGO23067.1"/>
    </source>
</evidence>
<dbReference type="Pfam" id="PF00485">
    <property type="entry name" value="PRK"/>
    <property type="match status" value="1"/>
</dbReference>
<dbReference type="InterPro" id="IPR006083">
    <property type="entry name" value="PRK/URK"/>
</dbReference>
<sequence>MKGKTRTIIKRDGQVAPYDKGRIANAILKAAASCGGFGFEEAERLAGLVEQRTSNSYAAQVPTVEDLQDIVEALLMESGHVKTARAYIIYRQKRTEVREAKRGAIEATDNIPYKLIYEVLRWNIEHGCESVEGINQIIADGNYPDLVAACEQRYADECRAAATRLLDHGDDVRLVIVAGPSSSGKTTTTIKMEEQLSFHGKKLKAINVDHYFYDLEQHPKDEFGDYDYETPQALDIELINEHLEQLLAGNAVKTPHYNFHTGKRTLDVHEMHLADDEILLMDCLHGLYSDMTRSVPDAHKFRLYIETLGQLRSGGDEFMRWADHRLMRRMIRDSWNRSHDPMLTLTHWHYVRKSELQYIIPFIGNVDFVVNSAMPYEFPVLKDKLFHFFPEAIERYRDDFKRQDAYLRAQRVMQFLAPLQSGVDESRISSNSLFREFIGGSDYTY</sequence>
<name>A0A6C2UVC7_9BACT</name>
<reference evidence="5 6" key="1">
    <citation type="submission" date="2019-04" db="EMBL/GenBank/DDBJ databases">
        <authorList>
            <person name="Van Vliet M D."/>
        </authorList>
    </citation>
    <scope>NUCLEOTIDE SEQUENCE [LARGE SCALE GENOMIC DNA]</scope>
    <source>
        <strain evidence="5 6">F21</strain>
    </source>
</reference>
<evidence type="ECO:0000256" key="1">
    <source>
        <dbReference type="ARBA" id="ARBA00022741"/>
    </source>
</evidence>
<keyword evidence="2 3" id="KW-0067">ATP-binding</keyword>
<protein>
    <submittedName>
        <fullName evidence="5">Vitamin B12-dependent ribonucleoside-diphosphate reductase</fullName>
    </submittedName>
</protein>
<dbReference type="AlphaFoldDB" id="A0A6C2UVC7"/>
<dbReference type="PANTHER" id="PTHR10285">
    <property type="entry name" value="URIDINE KINASE"/>
    <property type="match status" value="1"/>
</dbReference>
<dbReference type="InterPro" id="IPR027417">
    <property type="entry name" value="P-loop_NTPase"/>
</dbReference>
<dbReference type="GO" id="GO:0005524">
    <property type="term" value="F:ATP binding"/>
    <property type="evidence" value="ECO:0007669"/>
    <property type="project" value="UniProtKB-UniRule"/>
</dbReference>
<dbReference type="GO" id="GO:0016301">
    <property type="term" value="F:kinase activity"/>
    <property type="evidence" value="ECO:0007669"/>
    <property type="project" value="InterPro"/>
</dbReference>
<keyword evidence="1 3" id="KW-0547">Nucleotide-binding</keyword>
<dbReference type="Proteomes" id="UP000346198">
    <property type="component" value="Unassembled WGS sequence"/>
</dbReference>
<proteinExistence type="predicted"/>